<evidence type="ECO:0000313" key="1">
    <source>
        <dbReference type="EMBL" id="VDM69867.1"/>
    </source>
</evidence>
<name>A0A3P7J094_STRVU</name>
<evidence type="ECO:0000313" key="2">
    <source>
        <dbReference type="Proteomes" id="UP000270094"/>
    </source>
</evidence>
<accession>A0A3P7J094</accession>
<sequence length="66" mass="7352">MEKNDKDLKIRCVYNGSAKMKGSLCLNEALYRGPVLLPDLVDILICTGLCEILISSDIEKAFFMVV</sequence>
<dbReference type="Proteomes" id="UP000270094">
    <property type="component" value="Unassembled WGS sequence"/>
</dbReference>
<gene>
    <name evidence="1" type="ORF">SVUK_LOCUS4865</name>
</gene>
<proteinExistence type="predicted"/>
<reference evidence="1 2" key="1">
    <citation type="submission" date="2018-11" db="EMBL/GenBank/DDBJ databases">
        <authorList>
            <consortium name="Pathogen Informatics"/>
        </authorList>
    </citation>
    <scope>NUCLEOTIDE SEQUENCE [LARGE SCALE GENOMIC DNA]</scope>
</reference>
<dbReference type="EMBL" id="UYYB01013835">
    <property type="protein sequence ID" value="VDM69867.1"/>
    <property type="molecule type" value="Genomic_DNA"/>
</dbReference>
<dbReference type="OrthoDB" id="5920040at2759"/>
<keyword evidence="2" id="KW-1185">Reference proteome</keyword>
<organism evidence="1 2">
    <name type="scientific">Strongylus vulgaris</name>
    <name type="common">Blood worm</name>
    <dbReference type="NCBI Taxonomy" id="40348"/>
    <lineage>
        <taxon>Eukaryota</taxon>
        <taxon>Metazoa</taxon>
        <taxon>Ecdysozoa</taxon>
        <taxon>Nematoda</taxon>
        <taxon>Chromadorea</taxon>
        <taxon>Rhabditida</taxon>
        <taxon>Rhabditina</taxon>
        <taxon>Rhabditomorpha</taxon>
        <taxon>Strongyloidea</taxon>
        <taxon>Strongylidae</taxon>
        <taxon>Strongylus</taxon>
    </lineage>
</organism>
<protein>
    <submittedName>
        <fullName evidence="1">Uncharacterized protein</fullName>
    </submittedName>
</protein>
<dbReference type="AlphaFoldDB" id="A0A3P7J094"/>